<feature type="transmembrane region" description="Helical" evidence="1">
    <location>
        <begin position="20"/>
        <end position="38"/>
    </location>
</feature>
<sequence>MPSNPFRNVLLGGRESVGRLVALTAIGVFLTFYSQILGEFGGLDDVVEPGVWSAYLSFAPLFVVGYACGRGLAALGVGGIRTGQVE</sequence>
<organism evidence="2 3">
    <name type="scientific">Halogranum amylolyticum</name>
    <dbReference type="NCBI Taxonomy" id="660520"/>
    <lineage>
        <taxon>Archaea</taxon>
        <taxon>Methanobacteriati</taxon>
        <taxon>Methanobacteriota</taxon>
        <taxon>Stenosarchaea group</taxon>
        <taxon>Halobacteria</taxon>
        <taxon>Halobacteriales</taxon>
        <taxon>Haloferacaceae</taxon>
    </lineage>
</organism>
<proteinExistence type="predicted"/>
<dbReference type="AlphaFoldDB" id="A0A1H8SK17"/>
<dbReference type="EMBL" id="FODV01000005">
    <property type="protein sequence ID" value="SEO78628.1"/>
    <property type="molecule type" value="Genomic_DNA"/>
</dbReference>
<evidence type="ECO:0000313" key="3">
    <source>
        <dbReference type="Proteomes" id="UP000199126"/>
    </source>
</evidence>
<keyword evidence="3" id="KW-1185">Reference proteome</keyword>
<feature type="transmembrane region" description="Helical" evidence="1">
    <location>
        <begin position="58"/>
        <end position="80"/>
    </location>
</feature>
<accession>A0A1H8SK17</accession>
<keyword evidence="1" id="KW-0472">Membrane</keyword>
<evidence type="ECO:0000256" key="1">
    <source>
        <dbReference type="SAM" id="Phobius"/>
    </source>
</evidence>
<reference evidence="3" key="1">
    <citation type="submission" date="2016-10" db="EMBL/GenBank/DDBJ databases">
        <authorList>
            <person name="Varghese N."/>
            <person name="Submissions S."/>
        </authorList>
    </citation>
    <scope>NUCLEOTIDE SEQUENCE [LARGE SCALE GENOMIC DNA]</scope>
    <source>
        <strain evidence="3">CGMCC 1.10121</strain>
    </source>
</reference>
<keyword evidence="1" id="KW-0812">Transmembrane</keyword>
<gene>
    <name evidence="2" type="ORF">SAMN04487948_105135</name>
</gene>
<name>A0A1H8SK17_9EURY</name>
<keyword evidence="1" id="KW-1133">Transmembrane helix</keyword>
<dbReference type="Proteomes" id="UP000199126">
    <property type="component" value="Unassembled WGS sequence"/>
</dbReference>
<protein>
    <submittedName>
        <fullName evidence="2">Uncharacterized protein</fullName>
    </submittedName>
</protein>
<dbReference type="RefSeq" id="WP_089824192.1">
    <property type="nucleotide sequence ID" value="NZ_FODV01000005.1"/>
</dbReference>
<evidence type="ECO:0000313" key="2">
    <source>
        <dbReference type="EMBL" id="SEO78628.1"/>
    </source>
</evidence>